<accession>A0AAV4LRJ7</accession>
<dbReference type="GeneID" id="94194069"/>
<keyword evidence="1" id="KW-0472">Membrane</keyword>
<dbReference type="EMBL" id="BPLF01000002">
    <property type="protein sequence ID" value="GIX62588.1"/>
    <property type="molecule type" value="Genomic_DNA"/>
</dbReference>
<protein>
    <submittedName>
        <fullName evidence="2">Variant erythrocyte surface antigen-1 family protein</fullName>
    </submittedName>
</protein>
<name>A0AAV4LRJ7_BABCB</name>
<dbReference type="Proteomes" id="UP001497744">
    <property type="component" value="Unassembled WGS sequence"/>
</dbReference>
<comment type="caution">
    <text evidence="2">The sequence shown here is derived from an EMBL/GenBank/DDBJ whole genome shotgun (WGS) entry which is preliminary data.</text>
</comment>
<proteinExistence type="predicted"/>
<evidence type="ECO:0000313" key="2">
    <source>
        <dbReference type="EMBL" id="GIX62588.1"/>
    </source>
</evidence>
<evidence type="ECO:0000256" key="1">
    <source>
        <dbReference type="SAM" id="Phobius"/>
    </source>
</evidence>
<dbReference type="RefSeq" id="XP_067714657.1">
    <property type="nucleotide sequence ID" value="XM_067858556.1"/>
</dbReference>
<sequence>MGPALRTFVELRIDCNSNLKEAIDWTLRVTGKDGSGGDGNEQNKAEGDWGHDLSQALEKLKDENTLKDIIGKLADGLRAFIGYGKGQGIADLVDPLQQLRKGVLEFLKMMLDKLKSAYTYSGANNSTSITEELSKAVINVNEKFEEAIDKVVQINKNSGTFAEVVKKLKNISDIKNKNSVQNLANGFKKYLEAVLGAVENTVKEKAPQASSHVQGLCSQLQTLMDKVGKQSGDISSQISAVVAAKTTLNANKGTGQPSILIEGVTYGTDNMLIPLKKKDGYKSPYQGQNWDLQLNKNKIPQIFLGCLPLYYYWLTYLYWKCKQTREKGGWETQRLSGAGGVALKNFLVGQGYNGSYLNAQNRGVNGSSIASLIQSLGMSSTVTTSITSSHTDLLSALDNSLKEVIGSTGSTTLNTHSLSALFYLCRTYFIGKQIMQSKRDTTFKPRPPTSIREMLYWLSGLQFSPHYSSIEKQIESLIPHVNGLPVADSSISSTKSSGGDTLTQSQMKGFLLSSCLSAPGVLGVLQGNSADTDGEPWLYSLFSNSMNLQYPSGSALFNTLANYSYALQFQLLFLYAQCRSWYSQSYGWQWCRYGRRAQPTGQKTNELASWICSAPNCSRGYSCPHNSNTCDHIKQCGQNKNGSPLQAFLTDNLKGFHVSQKPDPLSTNHLDNHPPGSMCHVPMGFASALTTDANATGWYIYYLLDHFCSGSKTPLLQLCEKLGCLTKRTPRSLGDLFGFLWHLNGQLFKDAHVLYSFKTAVKQKPSSVDDFITNFKTAIGSNNSRSPPEQTGIVKSFESMAPAIPFLYQLFMLEESNSVPDALFDLTYHCHRSEMGHSGISTRLVHKDHSGRPCSTANDLWSLYQPVAPKPTGTTDTHADCRGQNCGGYLYPLTHTTGSAFAPTYASSYLSWFLYLTEDLQERLNELKRQFEQLKCADCNPGCTNQGICHVGTNVTCHCDSVVKCSGVLPLLYANGFTFGNAYSLKGGMQGSDSTKRSCQKFYSQLNAVLTQDENTPLFKLLTVIDDFLYMFRFYFFYNLSSFWIMYVCIVLYIYFLRADLLHFKSHVHFPSSHGIPSIGLLTTGKSTVLTKLTKLTYFMP</sequence>
<dbReference type="AlphaFoldDB" id="A0AAV4LRJ7"/>
<feature type="transmembrane region" description="Helical" evidence="1">
    <location>
        <begin position="1035"/>
        <end position="1056"/>
    </location>
</feature>
<gene>
    <name evidence="2" type="ORF">BcabD6B2_20230</name>
</gene>
<reference evidence="2 3" key="1">
    <citation type="submission" date="2021-06" db="EMBL/GenBank/DDBJ databases">
        <title>Genome sequence of Babesia caballi.</title>
        <authorList>
            <person name="Yamagishi J."/>
            <person name="Kidaka T."/>
            <person name="Ochi A."/>
        </authorList>
    </citation>
    <scope>NUCLEOTIDE SEQUENCE [LARGE SCALE GENOMIC DNA]</scope>
    <source>
        <strain evidence="2">USDA-D6B2</strain>
    </source>
</reference>
<dbReference type="InterPro" id="IPR024751">
    <property type="entry name" value="VESA1"/>
</dbReference>
<dbReference type="Pfam" id="PF12785">
    <property type="entry name" value="VESA1_N"/>
    <property type="match status" value="1"/>
</dbReference>
<keyword evidence="1" id="KW-0812">Transmembrane</keyword>
<evidence type="ECO:0000313" key="3">
    <source>
        <dbReference type="Proteomes" id="UP001497744"/>
    </source>
</evidence>
<keyword evidence="3" id="KW-1185">Reference proteome</keyword>
<organism evidence="2 3">
    <name type="scientific">Babesia caballi</name>
    <dbReference type="NCBI Taxonomy" id="5871"/>
    <lineage>
        <taxon>Eukaryota</taxon>
        <taxon>Sar</taxon>
        <taxon>Alveolata</taxon>
        <taxon>Apicomplexa</taxon>
        <taxon>Aconoidasida</taxon>
        <taxon>Piroplasmida</taxon>
        <taxon>Babesiidae</taxon>
        <taxon>Babesia</taxon>
    </lineage>
</organism>
<keyword evidence="1" id="KW-1133">Transmembrane helix</keyword>